<dbReference type="PANTHER" id="PTHR24244:SF0">
    <property type="entry name" value="G-PROTEIN COUPLED RECEPTORS FAMILY 1 PROFILE DOMAIN-CONTAINING PROTEIN"/>
    <property type="match status" value="1"/>
</dbReference>
<evidence type="ECO:0000313" key="8">
    <source>
        <dbReference type="Proteomes" id="UP001501920"/>
    </source>
</evidence>
<protein>
    <recommendedName>
        <fullName evidence="6">G-protein coupled receptors family 1 profile domain-containing protein</fullName>
    </recommendedName>
</protein>
<dbReference type="GO" id="GO:0016020">
    <property type="term" value="C:membrane"/>
    <property type="evidence" value="ECO:0007669"/>
    <property type="project" value="UniProtKB-SubCell"/>
</dbReference>
<dbReference type="Pfam" id="PF00001">
    <property type="entry name" value="7tm_1"/>
    <property type="match status" value="1"/>
</dbReference>
<dbReference type="InterPro" id="IPR017452">
    <property type="entry name" value="GPCR_Rhodpsn_7TM"/>
</dbReference>
<dbReference type="Gene3D" id="1.20.1070.10">
    <property type="entry name" value="Rhodopsin 7-helix transmembrane proteins"/>
    <property type="match status" value="1"/>
</dbReference>
<dbReference type="PROSITE" id="PS50262">
    <property type="entry name" value="G_PROTEIN_RECEP_F1_2"/>
    <property type="match status" value="1"/>
</dbReference>
<reference evidence="7 8" key="1">
    <citation type="submission" date="2020-10" db="EMBL/GenBank/DDBJ databases">
        <title>Pygocentrus nattereri (red-bellied piranha) genome, fPygNat1, primary haplotype.</title>
        <authorList>
            <person name="Myers G."/>
            <person name="Meyer A."/>
            <person name="Karagic N."/>
            <person name="Pippel M."/>
            <person name="Winkler S."/>
            <person name="Tracey A."/>
            <person name="Wood J."/>
            <person name="Formenti G."/>
            <person name="Howe K."/>
            <person name="Fedrigo O."/>
            <person name="Jarvis E.D."/>
        </authorList>
    </citation>
    <scope>NUCLEOTIDE SEQUENCE [LARGE SCALE GENOMIC DNA]</scope>
</reference>
<dbReference type="RefSeq" id="XP_017549670.1">
    <property type="nucleotide sequence ID" value="XM_017694181.2"/>
</dbReference>
<evidence type="ECO:0000256" key="5">
    <source>
        <dbReference type="SAM" id="Phobius"/>
    </source>
</evidence>
<dbReference type="AlphaFoldDB" id="A0A3B4E7H2"/>
<dbReference type="GeneTree" id="ENSGT00940000155094"/>
<dbReference type="PRINTS" id="PR01157">
    <property type="entry name" value="P2YPURNOCPTR"/>
</dbReference>
<feature type="transmembrane region" description="Helical" evidence="5">
    <location>
        <begin position="53"/>
        <end position="76"/>
    </location>
</feature>
<dbReference type="Ensembl" id="ENSPNAT00000020956.2">
    <property type="protein sequence ID" value="ENSPNAP00000031720.2"/>
    <property type="gene ID" value="ENSPNAG00000019228.2"/>
</dbReference>
<reference evidence="7" key="3">
    <citation type="submission" date="2025-09" db="UniProtKB">
        <authorList>
            <consortium name="Ensembl"/>
        </authorList>
    </citation>
    <scope>IDENTIFICATION</scope>
</reference>
<comment type="subcellular location">
    <subcellularLocation>
        <location evidence="1">Membrane</location>
    </subcellularLocation>
</comment>
<dbReference type="InterPro" id="IPR000276">
    <property type="entry name" value="GPCR_Rhodpsn"/>
</dbReference>
<dbReference type="InterPro" id="IPR027294">
    <property type="entry name" value="NPS_rcpt"/>
</dbReference>
<keyword evidence="2 5" id="KW-0812">Transmembrane</keyword>
<dbReference type="SUPFAM" id="SSF81321">
    <property type="entry name" value="Family A G protein-coupled receptor-like"/>
    <property type="match status" value="1"/>
</dbReference>
<organism evidence="7 8">
    <name type="scientific">Pygocentrus nattereri</name>
    <name type="common">Red-bellied piranha</name>
    <dbReference type="NCBI Taxonomy" id="42514"/>
    <lineage>
        <taxon>Eukaryota</taxon>
        <taxon>Metazoa</taxon>
        <taxon>Chordata</taxon>
        <taxon>Craniata</taxon>
        <taxon>Vertebrata</taxon>
        <taxon>Euteleostomi</taxon>
        <taxon>Actinopterygii</taxon>
        <taxon>Neopterygii</taxon>
        <taxon>Teleostei</taxon>
        <taxon>Ostariophysi</taxon>
        <taxon>Characiformes</taxon>
        <taxon>Characoidei</taxon>
        <taxon>Pygocentrus</taxon>
    </lineage>
</organism>
<dbReference type="GeneID" id="108425499"/>
<dbReference type="PANTHER" id="PTHR24244">
    <property type="entry name" value="NEUROPEPTIDE S RECEPTOR"/>
    <property type="match status" value="1"/>
</dbReference>
<evidence type="ECO:0000256" key="2">
    <source>
        <dbReference type="ARBA" id="ARBA00022692"/>
    </source>
</evidence>
<feature type="transmembrane region" description="Helical" evidence="5">
    <location>
        <begin position="12"/>
        <end position="32"/>
    </location>
</feature>
<feature type="transmembrane region" description="Helical" evidence="5">
    <location>
        <begin position="128"/>
        <end position="146"/>
    </location>
</feature>
<dbReference type="OMA" id="YIAQRIC"/>
<reference evidence="7" key="2">
    <citation type="submission" date="2025-08" db="UniProtKB">
        <authorList>
            <consortium name="Ensembl"/>
        </authorList>
    </citation>
    <scope>IDENTIFICATION</scope>
</reference>
<keyword evidence="8" id="KW-1185">Reference proteome</keyword>
<feature type="transmembrane region" description="Helical" evidence="5">
    <location>
        <begin position="188"/>
        <end position="209"/>
    </location>
</feature>
<evidence type="ECO:0000259" key="6">
    <source>
        <dbReference type="PROSITE" id="PS50262"/>
    </source>
</evidence>
<feature type="transmembrane region" description="Helical" evidence="5">
    <location>
        <begin position="221"/>
        <end position="242"/>
    </location>
</feature>
<dbReference type="Proteomes" id="UP001501920">
    <property type="component" value="Chromosome 9"/>
</dbReference>
<accession>A0A3B4E7H2</accession>
<dbReference type="GO" id="GO:0008188">
    <property type="term" value="F:neuropeptide receptor activity"/>
    <property type="evidence" value="ECO:0007669"/>
    <property type="project" value="InterPro"/>
</dbReference>
<evidence type="ECO:0000313" key="7">
    <source>
        <dbReference type="Ensembl" id="ENSPNAP00000031720.2"/>
    </source>
</evidence>
<feature type="transmembrane region" description="Helical" evidence="5">
    <location>
        <begin position="96"/>
        <end position="116"/>
    </location>
</feature>
<proteinExistence type="predicted"/>
<sequence length="332" mass="37891">MDTNSTCEKVDFNFTHIFLSTVYVLVFVFGLLSNCFGLKSVRANWTKLGNINIFALNLCIADILYLLTLPLLVAYYAKEQKWIFGQSLCKLTRFLFSINLYGSIGFLTVISVYRYLSIVHPLKVKGRIRARCSMGITALVWIMVFIESLPDVYYKKTTPDNLYCYDTTLTNSTEKYLRYSIVRTVTGFVIPLVVMVCCYGHVAFTLATSKDFGDNMLKLRCLRLVVVLALLFSVCFIPYHIFRNLNLQTRIWKSRGFCKRWFADIYIANQIGNGLACLNIVINPLVYLFNGDELLMSCFKCVILQPPPEASKFSPASLTRKVREPFIPASSP</sequence>
<name>A0A3B4E7H2_PYGNA</name>
<evidence type="ECO:0000256" key="4">
    <source>
        <dbReference type="ARBA" id="ARBA00023136"/>
    </source>
</evidence>
<keyword evidence="3 5" id="KW-1133">Transmembrane helix</keyword>
<evidence type="ECO:0000256" key="3">
    <source>
        <dbReference type="ARBA" id="ARBA00022989"/>
    </source>
</evidence>
<evidence type="ECO:0000256" key="1">
    <source>
        <dbReference type="ARBA" id="ARBA00004370"/>
    </source>
</evidence>
<feature type="domain" description="G-protein coupled receptors family 1 profile" evidence="6">
    <location>
        <begin position="33"/>
        <end position="287"/>
    </location>
</feature>
<keyword evidence="4 5" id="KW-0472">Membrane</keyword>
<dbReference type="PRINTS" id="PR00237">
    <property type="entry name" value="GPCRRHODOPSN"/>
</dbReference>